<dbReference type="AlphaFoldDB" id="A0A0A9D3L1"/>
<proteinExistence type="predicted"/>
<protein>
    <submittedName>
        <fullName evidence="2">Uncharacterized protein</fullName>
    </submittedName>
</protein>
<reference evidence="2" key="1">
    <citation type="submission" date="2014-09" db="EMBL/GenBank/DDBJ databases">
        <authorList>
            <person name="Magalhaes I.L.F."/>
            <person name="Oliveira U."/>
            <person name="Santos F.R."/>
            <person name="Vidigal T.H.D.A."/>
            <person name="Brescovit A.D."/>
            <person name="Santos A.J."/>
        </authorList>
    </citation>
    <scope>NUCLEOTIDE SEQUENCE</scope>
    <source>
        <tissue evidence="2">Shoot tissue taken approximately 20 cm above the soil surface</tissue>
    </source>
</reference>
<evidence type="ECO:0000313" key="2">
    <source>
        <dbReference type="EMBL" id="JAD78337.1"/>
    </source>
</evidence>
<sequence>MHQNSSTAQKLGNDLDLRLRLCTCRAQEMETVPLPLRFPGLHLAAPPIFLQLLTIQPTSAPHRVLPPDAHQHALAPQTGEAGRALRHRVDPRVVAPARPRAHHRPQPDQLAEQRHAHLVRLGAVASQEVRMDQHERVHLHAVAQLLGAGAHRGVVRDVGARALPAEVDAPEVRVRGQPGLRPLLARGVRGHPLERRPRVPEERGDRVLGREAVLHRHDDGAGPRGEPVGVAVHRGVERRAEAEPAPVEEHQDRELAAGGRGGRREVYARREAGVREDGDVLGGDACGGVGGGQGEVDWEEALGAAALVHADEAGGVVDDLVAAGHGGPEIGI</sequence>
<evidence type="ECO:0000256" key="1">
    <source>
        <dbReference type="SAM" id="MobiDB-lite"/>
    </source>
</evidence>
<accession>A0A0A9D3L1</accession>
<feature type="region of interest" description="Disordered" evidence="1">
    <location>
        <begin position="239"/>
        <end position="262"/>
    </location>
</feature>
<name>A0A0A9D3L1_ARUDO</name>
<feature type="compositionally biased region" description="Basic and acidic residues" evidence="1">
    <location>
        <begin position="239"/>
        <end position="255"/>
    </location>
</feature>
<dbReference type="EMBL" id="GBRH01219558">
    <property type="protein sequence ID" value="JAD78337.1"/>
    <property type="molecule type" value="Transcribed_RNA"/>
</dbReference>
<organism evidence="2">
    <name type="scientific">Arundo donax</name>
    <name type="common">Giant reed</name>
    <name type="synonym">Donax arundinaceus</name>
    <dbReference type="NCBI Taxonomy" id="35708"/>
    <lineage>
        <taxon>Eukaryota</taxon>
        <taxon>Viridiplantae</taxon>
        <taxon>Streptophyta</taxon>
        <taxon>Embryophyta</taxon>
        <taxon>Tracheophyta</taxon>
        <taxon>Spermatophyta</taxon>
        <taxon>Magnoliopsida</taxon>
        <taxon>Liliopsida</taxon>
        <taxon>Poales</taxon>
        <taxon>Poaceae</taxon>
        <taxon>PACMAD clade</taxon>
        <taxon>Arundinoideae</taxon>
        <taxon>Arundineae</taxon>
        <taxon>Arundo</taxon>
    </lineage>
</organism>
<reference evidence="2" key="2">
    <citation type="journal article" date="2015" name="Data Brief">
        <title>Shoot transcriptome of the giant reed, Arundo donax.</title>
        <authorList>
            <person name="Barrero R.A."/>
            <person name="Guerrero F.D."/>
            <person name="Moolhuijzen P."/>
            <person name="Goolsby J.A."/>
            <person name="Tidwell J."/>
            <person name="Bellgard S.E."/>
            <person name="Bellgard M.I."/>
        </authorList>
    </citation>
    <scope>NUCLEOTIDE SEQUENCE</scope>
    <source>
        <tissue evidence="2">Shoot tissue taken approximately 20 cm above the soil surface</tissue>
    </source>
</reference>